<dbReference type="EMBL" id="LANX01000001">
    <property type="protein sequence ID" value="KJV69342.1"/>
    <property type="molecule type" value="Genomic_DNA"/>
</dbReference>
<evidence type="ECO:0000313" key="3">
    <source>
        <dbReference type="Proteomes" id="UP000033562"/>
    </source>
</evidence>
<dbReference type="RefSeq" id="WP_045809075.1">
    <property type="nucleotide sequence ID" value="NZ_LANX01000001.1"/>
</dbReference>
<proteinExistence type="predicted"/>
<accession>A0A0F3NNR1</accession>
<dbReference type="Gene3D" id="3.40.50.720">
    <property type="entry name" value="NAD(P)-binding Rossmann-like Domain"/>
    <property type="match status" value="1"/>
</dbReference>
<comment type="caution">
    <text evidence="2">The sequence shown here is derived from an EMBL/GenBank/DDBJ whole genome shotgun (WGS) entry which is preliminary data.</text>
</comment>
<dbReference type="PANTHER" id="PTHR12126:SF11">
    <property type="entry name" value="NADH DEHYDROGENASE [UBIQUINONE] 1 ALPHA SUBCOMPLEX SUBUNIT 9, MITOCHONDRIAL"/>
    <property type="match status" value="1"/>
</dbReference>
<protein>
    <submittedName>
        <fullName evidence="2">Saccharopine dehydrogenase family protein</fullName>
    </submittedName>
</protein>
<dbReference type="InterPro" id="IPR001509">
    <property type="entry name" value="Epimerase_deHydtase"/>
</dbReference>
<organism evidence="2 3">
    <name type="scientific">Candidatus Neoehrlichia procyonis str. RAC413</name>
    <dbReference type="NCBI Taxonomy" id="1359163"/>
    <lineage>
        <taxon>Bacteria</taxon>
        <taxon>Pseudomonadati</taxon>
        <taxon>Pseudomonadota</taxon>
        <taxon>Alphaproteobacteria</taxon>
        <taxon>Rickettsiales</taxon>
        <taxon>Anaplasmataceae</taxon>
        <taxon>Candidatus Neoehrlichia</taxon>
    </lineage>
</organism>
<dbReference type="PANTHER" id="PTHR12126">
    <property type="entry name" value="NADH-UBIQUINONE OXIDOREDUCTASE 39 KDA SUBUNIT-RELATED"/>
    <property type="match status" value="1"/>
</dbReference>
<dbReference type="STRING" id="1359163.NLO413_0731"/>
<dbReference type="AlphaFoldDB" id="A0A0F3NNR1"/>
<name>A0A0F3NNR1_9RICK</name>
<gene>
    <name evidence="2" type="ORF">NLO413_0731</name>
</gene>
<dbReference type="GO" id="GO:0044877">
    <property type="term" value="F:protein-containing complex binding"/>
    <property type="evidence" value="ECO:0007669"/>
    <property type="project" value="TreeGrafter"/>
</dbReference>
<evidence type="ECO:0000259" key="1">
    <source>
        <dbReference type="Pfam" id="PF01370"/>
    </source>
</evidence>
<dbReference type="PATRIC" id="fig|1359163.3.peg.704"/>
<reference evidence="2 3" key="1">
    <citation type="submission" date="2015-02" db="EMBL/GenBank/DDBJ databases">
        <title>Genome Sequencing of Rickettsiales.</title>
        <authorList>
            <person name="Daugherty S.C."/>
            <person name="Su Q."/>
            <person name="Abolude K."/>
            <person name="Beier-Sexton M."/>
            <person name="Carlyon J.A."/>
            <person name="Carter R."/>
            <person name="Day N.P."/>
            <person name="Dumler S.J."/>
            <person name="Dyachenko V."/>
            <person name="Godinez A."/>
            <person name="Kurtti T.J."/>
            <person name="Lichay M."/>
            <person name="Mullins K.E."/>
            <person name="Ott S."/>
            <person name="Pappas-Brown V."/>
            <person name="Paris D.H."/>
            <person name="Patel P."/>
            <person name="Richards A.L."/>
            <person name="Sadzewicz L."/>
            <person name="Sears K."/>
            <person name="Seidman D."/>
            <person name="Sengamalay N."/>
            <person name="Stenos J."/>
            <person name="Tallon L.J."/>
            <person name="Vincent G."/>
            <person name="Fraser C.M."/>
            <person name="Munderloh U."/>
            <person name="Dunning-Hotopp J.C."/>
        </authorList>
    </citation>
    <scope>NUCLEOTIDE SEQUENCE [LARGE SCALE GENOMIC DNA]</scope>
    <source>
        <strain evidence="2 3">RAC413</strain>
    </source>
</reference>
<keyword evidence="3" id="KW-1185">Reference proteome</keyword>
<sequence>MLGIIKYVVVFGGSGFIGRYIVEDLVKNDCVVKVFTRNADKAASLKLYGNLGNVEIIEYSTLNIEIVERHVNKCDVVINLIGILYESKKIKFNYVHVVIAEIIAKIANKYCAKLIHFSAMGIENAKDSVYAQSKLKGEKIVTAVCSNTIIIRPNLVFGFGDHFFSNIARLSLMLPFLPLIRGGEMLLQPVYVGDIAKLVSYLVCYNTKKTLYNICGPKIYSIKSLMGFILQVTHRKNAFIKLPLCIAKVLAFICECKITSIMLKPITGSTVPLFTRDQLLFMQYNITSDTKDLESINISPHFMEDIVQKCLEVYKKL</sequence>
<dbReference type="InterPro" id="IPR051207">
    <property type="entry name" value="ComplexI_NDUFA9_subunit"/>
</dbReference>
<feature type="domain" description="NAD-dependent epimerase/dehydratase" evidence="1">
    <location>
        <begin position="8"/>
        <end position="215"/>
    </location>
</feature>
<dbReference type="SUPFAM" id="SSF51735">
    <property type="entry name" value="NAD(P)-binding Rossmann-fold domains"/>
    <property type="match status" value="1"/>
</dbReference>
<dbReference type="Pfam" id="PF01370">
    <property type="entry name" value="Epimerase"/>
    <property type="match status" value="1"/>
</dbReference>
<evidence type="ECO:0000313" key="2">
    <source>
        <dbReference type="EMBL" id="KJV69342.1"/>
    </source>
</evidence>
<dbReference type="Proteomes" id="UP000033562">
    <property type="component" value="Unassembled WGS sequence"/>
</dbReference>
<dbReference type="InterPro" id="IPR036291">
    <property type="entry name" value="NAD(P)-bd_dom_sf"/>
</dbReference>
<dbReference type="CDD" id="cd05271">
    <property type="entry name" value="NDUFA9_like_SDR_a"/>
    <property type="match status" value="1"/>
</dbReference>